<dbReference type="PRINTS" id="PR00069">
    <property type="entry name" value="ALDKETRDTASE"/>
</dbReference>
<name>A7GVU3_CAMC5</name>
<dbReference type="AlphaFoldDB" id="A7GVU3"/>
<evidence type="ECO:0000256" key="1">
    <source>
        <dbReference type="ARBA" id="ARBA00023002"/>
    </source>
</evidence>
<gene>
    <name evidence="3" type="ORF">CCV52592_2022</name>
</gene>
<dbReference type="SUPFAM" id="SSF51430">
    <property type="entry name" value="NAD(P)-linked oxidoreductase"/>
    <property type="match status" value="1"/>
</dbReference>
<dbReference type="InterPro" id="IPR050791">
    <property type="entry name" value="Aldo-Keto_reductase"/>
</dbReference>
<dbReference type="STRING" id="360105.CCV52592_2022"/>
<evidence type="ECO:0000313" key="3">
    <source>
        <dbReference type="EMBL" id="EAU00829.1"/>
    </source>
</evidence>
<dbReference type="PANTHER" id="PTHR43625:SF77">
    <property type="entry name" value="ALDO-KETO REDUCTASE"/>
    <property type="match status" value="1"/>
</dbReference>
<dbReference type="EMBL" id="CP000767">
    <property type="protein sequence ID" value="EAU00829.1"/>
    <property type="molecule type" value="Genomic_DNA"/>
</dbReference>
<dbReference type="OrthoDB" id="5328358at2"/>
<dbReference type="KEGG" id="ccv:CCV52592_2022"/>
<dbReference type="GO" id="GO:0005737">
    <property type="term" value="C:cytoplasm"/>
    <property type="evidence" value="ECO:0007669"/>
    <property type="project" value="TreeGrafter"/>
</dbReference>
<dbReference type="Pfam" id="PF00248">
    <property type="entry name" value="Aldo_ket_red"/>
    <property type="match status" value="1"/>
</dbReference>
<sequence>MKRILGKDLEVGAIGLGIMGMDHGYGEPADRNEMKRLIARSIELGGNLFDTAPVYGEQNEKLLGEALRGRRDRAVIATKFGITGQQIINGKLENILDSSPRSIKRQVEISLKNLQTDYIDLYYQHRIDPNVEPEAVAQVMKELVKEGNIRHWGVSNAPINYILKAHAVLPVTAMENQYSMLFRAPEKELFAFCERNNIGFVAYSPLANGFLSGKFNGTRGESDLRNIMGRFRPKVMAKNQAVIEYLKELAKAKNATPAQIVLAWHLAQRAFIVPIPGTTKMSRLEENLGAMKLNLSAEELANINAKLDEMDLDETHF</sequence>
<dbReference type="InterPro" id="IPR020471">
    <property type="entry name" value="AKR"/>
</dbReference>
<organism evidence="3 4">
    <name type="scientific">Campylobacter curvus (strain 525.92)</name>
    <dbReference type="NCBI Taxonomy" id="360105"/>
    <lineage>
        <taxon>Bacteria</taxon>
        <taxon>Pseudomonadati</taxon>
        <taxon>Campylobacterota</taxon>
        <taxon>Epsilonproteobacteria</taxon>
        <taxon>Campylobacterales</taxon>
        <taxon>Campylobacteraceae</taxon>
        <taxon>Campylobacter</taxon>
    </lineage>
</organism>
<dbReference type="InterPro" id="IPR036812">
    <property type="entry name" value="NAD(P)_OxRdtase_dom_sf"/>
</dbReference>
<dbReference type="Proteomes" id="UP000006380">
    <property type="component" value="Chromosome"/>
</dbReference>
<evidence type="ECO:0000259" key="2">
    <source>
        <dbReference type="Pfam" id="PF00248"/>
    </source>
</evidence>
<reference evidence="3" key="1">
    <citation type="submission" date="2016-07" db="EMBL/GenBank/DDBJ databases">
        <title>Comparative genomics of the Campylobacter concisus group.</title>
        <authorList>
            <person name="Miller W.G."/>
            <person name="Yee E."/>
            <person name="Chapman M.H."/>
            <person name="Huynh S."/>
            <person name="Bono J.L."/>
            <person name="On S.L.W."/>
            <person name="StLeger J."/>
            <person name="Foster G."/>
            <person name="Parker C.T."/>
        </authorList>
    </citation>
    <scope>NUCLEOTIDE SEQUENCE</scope>
    <source>
        <strain evidence="3">525.92</strain>
    </source>
</reference>
<dbReference type="HOGENOM" id="CLU_023205_2_1_7"/>
<feature type="domain" description="NADP-dependent oxidoreductase" evidence="2">
    <location>
        <begin position="14"/>
        <end position="307"/>
    </location>
</feature>
<dbReference type="GO" id="GO:0016491">
    <property type="term" value="F:oxidoreductase activity"/>
    <property type="evidence" value="ECO:0007669"/>
    <property type="project" value="UniProtKB-KW"/>
</dbReference>
<protein>
    <submittedName>
        <fullName evidence="3">Aldo/keto reductase</fullName>
    </submittedName>
</protein>
<proteinExistence type="predicted"/>
<evidence type="ECO:0000313" key="4">
    <source>
        <dbReference type="Proteomes" id="UP000006380"/>
    </source>
</evidence>
<keyword evidence="4" id="KW-1185">Reference proteome</keyword>
<dbReference type="PANTHER" id="PTHR43625">
    <property type="entry name" value="AFLATOXIN B1 ALDEHYDE REDUCTASE"/>
    <property type="match status" value="1"/>
</dbReference>
<dbReference type="InterPro" id="IPR023210">
    <property type="entry name" value="NADP_OxRdtase_dom"/>
</dbReference>
<keyword evidence="1" id="KW-0560">Oxidoreductase</keyword>
<dbReference type="RefSeq" id="WP_011991634.1">
    <property type="nucleotide sequence ID" value="NC_009715.2"/>
</dbReference>
<dbReference type="Gene3D" id="3.20.20.100">
    <property type="entry name" value="NADP-dependent oxidoreductase domain"/>
    <property type="match status" value="1"/>
</dbReference>
<accession>A7GVU3</accession>